<dbReference type="Gene3D" id="3.10.10.10">
    <property type="entry name" value="HIV Type 1 Reverse Transcriptase, subunit A, domain 1"/>
    <property type="match status" value="1"/>
</dbReference>
<reference evidence="1" key="1">
    <citation type="submission" date="2020-03" db="EMBL/GenBank/DDBJ databases">
        <title>A transcriptome and proteome of the tick Rhipicephalus microplus shaped by the genetic composition of its hosts and developmental stage.</title>
        <authorList>
            <person name="Garcia G.R."/>
            <person name="Ribeiro J.M.C."/>
            <person name="Maruyama S.R."/>
            <person name="Gardinasse L.G."/>
            <person name="Nelson K."/>
            <person name="Ferreira B.R."/>
            <person name="Andrade T.G."/>
            <person name="Santos I.K.F.M."/>
        </authorList>
    </citation>
    <scope>NUCLEOTIDE SEQUENCE</scope>
    <source>
        <strain evidence="1">NSGR</strain>
        <tissue evidence="1">Salivary glands</tissue>
    </source>
</reference>
<dbReference type="PANTHER" id="PTHR37984:SF7">
    <property type="entry name" value="INTEGRASE CATALYTIC DOMAIN-CONTAINING PROTEIN"/>
    <property type="match status" value="1"/>
</dbReference>
<dbReference type="PANTHER" id="PTHR37984">
    <property type="entry name" value="PROTEIN CBG26694"/>
    <property type="match status" value="1"/>
</dbReference>
<accession>A0A6G5A9E1</accession>
<dbReference type="Gene3D" id="3.30.70.270">
    <property type="match status" value="1"/>
</dbReference>
<dbReference type="FunFam" id="3.10.10.10:FF:000003">
    <property type="entry name" value="Retrovirus-related Pol polyprotein from transposon 297-like Protein"/>
    <property type="match status" value="1"/>
</dbReference>
<dbReference type="VEuPathDB" id="VectorBase:LOC119166852"/>
<dbReference type="SUPFAM" id="SSF56672">
    <property type="entry name" value="DNA/RNA polymerases"/>
    <property type="match status" value="1"/>
</dbReference>
<evidence type="ECO:0000313" key="1">
    <source>
        <dbReference type="EMBL" id="NIE47615.1"/>
    </source>
</evidence>
<organism evidence="1">
    <name type="scientific">Rhipicephalus microplus</name>
    <name type="common">Cattle tick</name>
    <name type="synonym">Boophilus microplus</name>
    <dbReference type="NCBI Taxonomy" id="6941"/>
    <lineage>
        <taxon>Eukaryota</taxon>
        <taxon>Metazoa</taxon>
        <taxon>Ecdysozoa</taxon>
        <taxon>Arthropoda</taxon>
        <taxon>Chelicerata</taxon>
        <taxon>Arachnida</taxon>
        <taxon>Acari</taxon>
        <taxon>Parasitiformes</taxon>
        <taxon>Ixodida</taxon>
        <taxon>Ixodoidea</taxon>
        <taxon>Ixodidae</taxon>
        <taxon>Rhipicephalinae</taxon>
        <taxon>Rhipicephalus</taxon>
        <taxon>Boophilus</taxon>
    </lineage>
</organism>
<dbReference type="AlphaFoldDB" id="A0A6G5A9E1"/>
<dbReference type="InterPro" id="IPR043502">
    <property type="entry name" value="DNA/RNA_pol_sf"/>
</dbReference>
<dbReference type="EMBL" id="GIKN01005342">
    <property type="protein sequence ID" value="NIE47615.1"/>
    <property type="molecule type" value="Transcribed_RNA"/>
</dbReference>
<protein>
    <submittedName>
        <fullName evidence="1">Putative retrotransposon-like family member retr-1-like protein</fullName>
    </submittedName>
</protein>
<dbReference type="InterPro" id="IPR050951">
    <property type="entry name" value="Retrovirus_Pol_polyprotein"/>
</dbReference>
<dbReference type="GO" id="GO:0071897">
    <property type="term" value="P:DNA biosynthetic process"/>
    <property type="evidence" value="ECO:0007669"/>
    <property type="project" value="UniProtKB-ARBA"/>
</dbReference>
<proteinExistence type="predicted"/>
<dbReference type="InterPro" id="IPR043128">
    <property type="entry name" value="Rev_trsase/Diguanyl_cyclase"/>
</dbReference>
<sequence>MVLREDAVPVVPPARRVPIALKGRLRQELQRMEKTSIIVKVDEPTEWVSPLVVVHKKDGTLRICMDPRAVNRSIKREHYPIPSREDIESELAGAQYFSRLDANVGFHQIPLDEATSRICTATGLNLHRESSRP</sequence>
<dbReference type="OrthoDB" id="6513643at2759"/>
<name>A0A6G5A9E1_RHIMP</name>